<dbReference type="EMBL" id="JAPESX010000930">
    <property type="protein sequence ID" value="KAJ8119223.1"/>
    <property type="molecule type" value="Genomic_DNA"/>
</dbReference>
<gene>
    <name evidence="1" type="ORF">ONZ43_g3785</name>
</gene>
<dbReference type="Proteomes" id="UP001153334">
    <property type="component" value="Unassembled WGS sequence"/>
</dbReference>
<name>A0ACC2IVJ9_9PEZI</name>
<protein>
    <submittedName>
        <fullName evidence="1">Uncharacterized protein</fullName>
    </submittedName>
</protein>
<sequence>MAWADVLQLVASGVSIVDCSYRLAKFIKDLSDDVRDIQDWLVQMKAIIDALQKVLSLVEAVAKDPNMKHTDDDPIKLIYTIVEGSKSQVAKILEKLPQAPDNGVIPKLETVLRKLMVDRAIKEHESAILKWTMILQTTIQALTWERTSHFSHEEEVAAPPYQPYDRLKSVRIEVDAMLRGVPTEATSISTGVKPLWSILDEARKSELQWYENKVADLESEQRFLEAATEQGNIIDIHRGLNQHKTLTAEDVREDALLVEKQADYLLQCFTLGRRLEAAKLLENIVERDELTLANDVMLADEVKGRIMLKIGELYTTGGSLERINDATQLERAEFFLNRAATLLGNLSPRPYGLYLKAVKRWVRTLETLSRPADARHLKRHVERELSSNSDAEVSRQINWEDTDDPESKALAWCRTQTHLAFNVESPDFRFDSIINGTSAIHAAVRDGQIEVLREMLVEVEQIDTPDSDGSTPLLIAAEHRHADIFEFLINRKASLKEVDSLNQTALHRCQVSPQTRSRNGHDIAIARLILGGEPELDLINYTEATGKTALWMACENDNEKMVEFLLDNNADPNITSAKNQSPLQVAVAMRSSDSNRKRQISRRRIIEMLLRRGADTNQRDNLGNTSLHTAALHGDLEVVKLLLHPDYKTEVNSPGRNDQTPIAAATERMHIAVVEELVSKHANIALKGPRANDKSAEDWAKGYHNRALRDALRPVDNRRMSQTSVRTHATESSTSSDSSFTRFRRRLTVRREPRVTENQNGET</sequence>
<reference evidence="1" key="1">
    <citation type="submission" date="2022-11" db="EMBL/GenBank/DDBJ databases">
        <title>Genome Sequence of Nemania bipapillata.</title>
        <authorList>
            <person name="Buettner E."/>
        </authorList>
    </citation>
    <scope>NUCLEOTIDE SEQUENCE</scope>
    <source>
        <strain evidence="1">CP14</strain>
    </source>
</reference>
<proteinExistence type="predicted"/>
<accession>A0ACC2IVJ9</accession>
<evidence type="ECO:0000313" key="2">
    <source>
        <dbReference type="Proteomes" id="UP001153334"/>
    </source>
</evidence>
<keyword evidence="2" id="KW-1185">Reference proteome</keyword>
<evidence type="ECO:0000313" key="1">
    <source>
        <dbReference type="EMBL" id="KAJ8119223.1"/>
    </source>
</evidence>
<comment type="caution">
    <text evidence="1">The sequence shown here is derived from an EMBL/GenBank/DDBJ whole genome shotgun (WGS) entry which is preliminary data.</text>
</comment>
<organism evidence="1 2">
    <name type="scientific">Nemania bipapillata</name>
    <dbReference type="NCBI Taxonomy" id="110536"/>
    <lineage>
        <taxon>Eukaryota</taxon>
        <taxon>Fungi</taxon>
        <taxon>Dikarya</taxon>
        <taxon>Ascomycota</taxon>
        <taxon>Pezizomycotina</taxon>
        <taxon>Sordariomycetes</taxon>
        <taxon>Xylariomycetidae</taxon>
        <taxon>Xylariales</taxon>
        <taxon>Xylariaceae</taxon>
        <taxon>Nemania</taxon>
    </lineage>
</organism>